<dbReference type="EMBL" id="LAZR01027490">
    <property type="protein sequence ID" value="KKL65572.1"/>
    <property type="molecule type" value="Genomic_DNA"/>
</dbReference>
<reference evidence="1" key="1">
    <citation type="journal article" date="2015" name="Nature">
        <title>Complex archaea that bridge the gap between prokaryotes and eukaryotes.</title>
        <authorList>
            <person name="Spang A."/>
            <person name="Saw J.H."/>
            <person name="Jorgensen S.L."/>
            <person name="Zaremba-Niedzwiedzka K."/>
            <person name="Martijn J."/>
            <person name="Lind A.E."/>
            <person name="van Eijk R."/>
            <person name="Schleper C."/>
            <person name="Guy L."/>
            <person name="Ettema T.J."/>
        </authorList>
    </citation>
    <scope>NUCLEOTIDE SEQUENCE</scope>
</reference>
<proteinExistence type="predicted"/>
<name>A0A0F9GR62_9ZZZZ</name>
<gene>
    <name evidence="1" type="ORF">LCGC14_2153650</name>
</gene>
<organism evidence="1">
    <name type="scientific">marine sediment metagenome</name>
    <dbReference type="NCBI Taxonomy" id="412755"/>
    <lineage>
        <taxon>unclassified sequences</taxon>
        <taxon>metagenomes</taxon>
        <taxon>ecological metagenomes</taxon>
    </lineage>
</organism>
<comment type="caution">
    <text evidence="1">The sequence shown here is derived from an EMBL/GenBank/DDBJ whole genome shotgun (WGS) entry which is preliminary data.</text>
</comment>
<evidence type="ECO:0000313" key="1">
    <source>
        <dbReference type="EMBL" id="KKL65572.1"/>
    </source>
</evidence>
<dbReference type="AlphaFoldDB" id="A0A0F9GR62"/>
<accession>A0A0F9GR62</accession>
<sequence>MSKVIDWKFKADAKPQGSSDGFWYDLVMGGYIKPEEVLADEEQYQMVADATETLKSFETALQDEGLLEEF</sequence>
<protein>
    <submittedName>
        <fullName evidence="1">Uncharacterized protein</fullName>
    </submittedName>
</protein>